<feature type="compositionally biased region" description="Polar residues" evidence="1">
    <location>
        <begin position="1059"/>
        <end position="1075"/>
    </location>
</feature>
<organism evidence="2">
    <name type="scientific">Psilocybe cubensis</name>
    <name type="common">Psychedelic mushroom</name>
    <name type="synonym">Stropharia cubensis</name>
    <dbReference type="NCBI Taxonomy" id="181762"/>
    <lineage>
        <taxon>Eukaryota</taxon>
        <taxon>Fungi</taxon>
        <taxon>Dikarya</taxon>
        <taxon>Basidiomycota</taxon>
        <taxon>Agaricomycotina</taxon>
        <taxon>Agaricomycetes</taxon>
        <taxon>Agaricomycetidae</taxon>
        <taxon>Agaricales</taxon>
        <taxon>Agaricineae</taxon>
        <taxon>Strophariaceae</taxon>
        <taxon>Psilocybe</taxon>
    </lineage>
</organism>
<feature type="compositionally biased region" description="Basic and acidic residues" evidence="1">
    <location>
        <begin position="539"/>
        <end position="560"/>
    </location>
</feature>
<feature type="region of interest" description="Disordered" evidence="1">
    <location>
        <begin position="1214"/>
        <end position="1261"/>
    </location>
</feature>
<feature type="region of interest" description="Disordered" evidence="1">
    <location>
        <begin position="1"/>
        <end position="26"/>
    </location>
</feature>
<dbReference type="AlphaFoldDB" id="A0A8H7Y8A1"/>
<feature type="region of interest" description="Disordered" evidence="1">
    <location>
        <begin position="205"/>
        <end position="252"/>
    </location>
</feature>
<feature type="region of interest" description="Disordered" evidence="1">
    <location>
        <begin position="107"/>
        <end position="142"/>
    </location>
</feature>
<feature type="compositionally biased region" description="Basic residues" evidence="1">
    <location>
        <begin position="1235"/>
        <end position="1246"/>
    </location>
</feature>
<feature type="region of interest" description="Disordered" evidence="1">
    <location>
        <begin position="937"/>
        <end position="1187"/>
    </location>
</feature>
<accession>A0A8H7Y8A1</accession>
<protein>
    <submittedName>
        <fullName evidence="2">Uncharacterized protein</fullName>
    </submittedName>
</protein>
<feature type="compositionally biased region" description="Basic and acidic residues" evidence="1">
    <location>
        <begin position="1094"/>
        <end position="1109"/>
    </location>
</feature>
<feature type="compositionally biased region" description="Polar residues" evidence="1">
    <location>
        <begin position="205"/>
        <end position="229"/>
    </location>
</feature>
<feature type="compositionally biased region" description="Pro residues" evidence="1">
    <location>
        <begin position="1002"/>
        <end position="1013"/>
    </location>
</feature>
<name>A0A8H7Y8A1_PSICU</name>
<feature type="region of interest" description="Disordered" evidence="1">
    <location>
        <begin position="473"/>
        <end position="613"/>
    </location>
</feature>
<feature type="compositionally biased region" description="Polar residues" evidence="1">
    <location>
        <begin position="1171"/>
        <end position="1187"/>
    </location>
</feature>
<feature type="region of interest" description="Disordered" evidence="1">
    <location>
        <begin position="368"/>
        <end position="393"/>
    </location>
</feature>
<comment type="caution">
    <text evidence="2">The sequence shown here is derived from an EMBL/GenBank/DDBJ whole genome shotgun (WGS) entry which is preliminary data.</text>
</comment>
<feature type="compositionally biased region" description="Polar residues" evidence="1">
    <location>
        <begin position="876"/>
        <end position="885"/>
    </location>
</feature>
<feature type="region of interest" description="Disordered" evidence="1">
    <location>
        <begin position="814"/>
        <end position="838"/>
    </location>
</feature>
<dbReference type="EMBL" id="JAFIQS010000002">
    <property type="protein sequence ID" value="KAG5172965.1"/>
    <property type="molecule type" value="Genomic_DNA"/>
</dbReference>
<dbReference type="OrthoDB" id="3068743at2759"/>
<feature type="compositionally biased region" description="Polar residues" evidence="1">
    <location>
        <begin position="587"/>
        <end position="613"/>
    </location>
</feature>
<feature type="compositionally biased region" description="Polar residues" evidence="1">
    <location>
        <begin position="896"/>
        <end position="922"/>
    </location>
</feature>
<sequence>MHKPSVDGFNFGKPALPLATSTTVPQAPPAINFATFEFKKIGQPPSLLQRMKDPGPGTNISNESNEESRSPSPDLEGELLISDSTADSKNQGRSLFARIAIPESTTGAIDKMTDDKSTLTRENSDTTIQPTQPNDQNSSGSSVVIERHTANVALNSDLARSSKTPLSSHSGINTIASFSGASSSKHHGHILQLFNISQGSEFSAASIPRNGSSNVDVNADASSTVQPSSRESRVSQPLDASLIDDTPSSSASSGVPLFSDLVNQMNMTLSDYRPINPDVLQLLDSCRAQFTELSSSMQTVSEIAQSLANATQNCVRLLQPFHNRLNTLFSDVEGLDRHKRLFDNVKVISSQMDQRIKIDAQTRCEQERQKIQSGTSNSAGTSCNSFTGPPKPNLTDREQLIAANEQLAAMAARKQAMEEEQQANRRAKEAEMAAELARMDAENAANAERHRAAYETAKRKQEELARMVAQKKFHSLQETQTAPKNQTEENEKREAERASKKALLEEKLAAEREERDRRVRMEQEERKRKEEEEATIARQHAETLEEKIHQDALKEQDKRRQQVSAQKQLALKENAKVAVAQKRNKASQDLASPTKHSNNVAASPYVSQLSVPSNKPIPVNVIPQTAAANSVQVSKGNGMQNLQYRQAPTTMSSNISSKGQPDGPSQPNSTLNNPPIGTGIYVSTIRPSSGLPSPPSEMIQPHSAAMHTLAKDATAGGQGQVKLGSSQIKPPLVHANLPVKPLSLPSAIEHADVSVHKQGYYHPGGLVSPCPQISPMLGDAQKANLARLSEHHGTCSRQQEDDNQDVKKIKPLAKSERGQVPQQPAPTSAALPPSIQTDSLSSIVKTEIPDDIEIPRLSMPSSPSTPKLNVEDNLPTFETTSSGPHASQPVLPSRFPQLSSKISSNVSRQDLPTEASTNASSEAQLVQNQTFKASAIPQMASSQTIRRPIGNNDFFDQPNHRTRSGISSAEALRSTPAEANSLAARRRDTTRAPQNIDHYSPSPSPRPRTPPTRPRQINRRGDHYSPPRSPEFFSGPPRRRSGGGNHSRGVSPVGHGENIRSNNGISMASEPNSQYARKRPRDDQDHGGPPLRRQRADNDRTTERYEIGEHSLVLPQQPDPQREEWSRVANYTPSPSPEPALEPANFNHGRSGYRGSQGRPNVAQRRHPNEHNSALTSNPSNYNNHEYNSIPYQRQNYRESNSDFQPLLLSRFTDQGRTTTPPSEPAQHYPASQHRVARGRSTRHPNPRPNYHHSSLGQRMNTNHKNSLIYRIEQAPPAQE</sequence>
<reference evidence="2" key="1">
    <citation type="submission" date="2021-02" db="EMBL/GenBank/DDBJ databases">
        <title>Psilocybe cubensis genome.</title>
        <authorList>
            <person name="Mckernan K.J."/>
            <person name="Crawford S."/>
            <person name="Trippe A."/>
            <person name="Kane L.T."/>
            <person name="Mclaughlin S."/>
        </authorList>
    </citation>
    <scope>NUCLEOTIDE SEQUENCE [LARGE SCALE GENOMIC DNA]</scope>
    <source>
        <strain evidence="2">MGC-MH-2018</strain>
    </source>
</reference>
<feature type="compositionally biased region" description="Polar residues" evidence="1">
    <location>
        <begin position="476"/>
        <end position="485"/>
    </location>
</feature>
<feature type="compositionally biased region" description="Basic and acidic residues" evidence="1">
    <location>
        <begin position="111"/>
        <end position="124"/>
    </location>
</feature>
<feature type="compositionally biased region" description="Polar residues" evidence="1">
    <location>
        <begin position="1252"/>
        <end position="1261"/>
    </location>
</feature>
<feature type="compositionally biased region" description="Polar residues" evidence="1">
    <location>
        <begin position="125"/>
        <end position="142"/>
    </location>
</feature>
<feature type="compositionally biased region" description="Polar residues" evidence="1">
    <location>
        <begin position="371"/>
        <end position="387"/>
    </location>
</feature>
<feature type="region of interest" description="Disordered" evidence="1">
    <location>
        <begin position="43"/>
        <end position="77"/>
    </location>
</feature>
<gene>
    <name evidence="2" type="ORF">JR316_002470</name>
</gene>
<feature type="region of interest" description="Disordered" evidence="1">
    <location>
        <begin position="648"/>
        <end position="696"/>
    </location>
</feature>
<evidence type="ECO:0000256" key="1">
    <source>
        <dbReference type="SAM" id="MobiDB-lite"/>
    </source>
</evidence>
<evidence type="ECO:0000313" key="2">
    <source>
        <dbReference type="EMBL" id="KAG5172965.1"/>
    </source>
</evidence>
<proteinExistence type="predicted"/>
<feature type="compositionally biased region" description="Polar residues" evidence="1">
    <location>
        <begin position="648"/>
        <end position="675"/>
    </location>
</feature>
<feature type="compositionally biased region" description="Basic and acidic residues" evidence="1">
    <location>
        <begin position="486"/>
        <end position="531"/>
    </location>
</feature>
<feature type="region of interest" description="Disordered" evidence="1">
    <location>
        <begin position="851"/>
        <end position="922"/>
    </location>
</feature>